<keyword evidence="2" id="KW-1133">Transmembrane helix</keyword>
<reference evidence="4 5" key="2">
    <citation type="journal article" date="2021" name="Mar. Drugs">
        <title>A New Micromonospora Strain with Antibiotic Activity Isolated from the Microbiome of a Mid-Atlantic Deep-Sea Sponge.</title>
        <authorList>
            <person name="Back C.R."/>
            <person name="Stennett H.L."/>
            <person name="Williams S.E."/>
            <person name="Wang L."/>
            <person name="Ojeda Gomez J."/>
            <person name="Abdulle O.M."/>
            <person name="Duffy T."/>
            <person name="Neal C."/>
            <person name="Mantell J."/>
            <person name="Jepson M.A."/>
            <person name="Hendry K.R."/>
            <person name="Powell D."/>
            <person name="Stach J.E.M."/>
            <person name="Essex-Lopresti A.E."/>
            <person name="Willis C.L."/>
            <person name="Curnow P."/>
            <person name="Race P.R."/>
        </authorList>
    </citation>
    <scope>NUCLEOTIDE SEQUENCE [LARGE SCALE GENOMIC DNA]</scope>
    <source>
        <strain evidence="4 5">28ISP2-46</strain>
    </source>
</reference>
<feature type="chain" id="PRO_5029485010" description="LysM domain-containing protein" evidence="3">
    <location>
        <begin position="27"/>
        <end position="602"/>
    </location>
</feature>
<dbReference type="RefSeq" id="WP_181568962.1">
    <property type="nucleotide sequence ID" value="NZ_CP059322.2"/>
</dbReference>
<evidence type="ECO:0000313" key="4">
    <source>
        <dbReference type="EMBL" id="QLQ36446.1"/>
    </source>
</evidence>
<proteinExistence type="predicted"/>
<evidence type="ECO:0000256" key="1">
    <source>
        <dbReference type="SAM" id="MobiDB-lite"/>
    </source>
</evidence>
<keyword evidence="3" id="KW-0732">Signal</keyword>
<feature type="region of interest" description="Disordered" evidence="1">
    <location>
        <begin position="103"/>
        <end position="177"/>
    </location>
</feature>
<dbReference type="EMBL" id="CP059322">
    <property type="protein sequence ID" value="QLQ36446.1"/>
    <property type="molecule type" value="Genomic_DNA"/>
</dbReference>
<dbReference type="AlphaFoldDB" id="A0A7L6B3F5"/>
<evidence type="ECO:0000313" key="5">
    <source>
        <dbReference type="Proteomes" id="UP000510844"/>
    </source>
</evidence>
<feature type="compositionally biased region" description="Low complexity" evidence="1">
    <location>
        <begin position="124"/>
        <end position="160"/>
    </location>
</feature>
<keyword evidence="2" id="KW-0812">Transmembrane</keyword>
<protein>
    <recommendedName>
        <fullName evidence="6">LysM domain-containing protein</fullName>
    </recommendedName>
</protein>
<reference evidence="5" key="1">
    <citation type="submission" date="2020-07" db="EMBL/GenBank/DDBJ databases">
        <title>A new Micromonospora strain with potent antibiotic activity isolated from the microbiome of a mid-Atlantic deep-sea sponge.</title>
        <authorList>
            <person name="Back C.R."/>
            <person name="Stennett H.L."/>
            <person name="Williams S.E."/>
            <person name="Wang L."/>
            <person name="Ojeda Gomez J."/>
            <person name="Abdulle O.M."/>
            <person name="Duffy T."/>
            <person name="Hendry K.R."/>
            <person name="Powell D."/>
            <person name="Stach J.E."/>
            <person name="Essex-Lopresti A.E."/>
            <person name="Willis C.L."/>
            <person name="Curnow P."/>
            <person name="Race P.R."/>
        </authorList>
    </citation>
    <scope>NUCLEOTIDE SEQUENCE [LARGE SCALE GENOMIC DNA]</scope>
    <source>
        <strain evidence="5">28ISP2-46</strain>
    </source>
</reference>
<feature type="signal peptide" evidence="3">
    <location>
        <begin position="1"/>
        <end position="26"/>
    </location>
</feature>
<evidence type="ECO:0000256" key="3">
    <source>
        <dbReference type="SAM" id="SignalP"/>
    </source>
</evidence>
<evidence type="ECO:0000256" key="2">
    <source>
        <dbReference type="SAM" id="Phobius"/>
    </source>
</evidence>
<feature type="compositionally biased region" description="Low complexity" evidence="1">
    <location>
        <begin position="346"/>
        <end position="371"/>
    </location>
</feature>
<feature type="compositionally biased region" description="Low complexity" evidence="1">
    <location>
        <begin position="204"/>
        <end position="216"/>
    </location>
</feature>
<dbReference type="Proteomes" id="UP000510844">
    <property type="component" value="Chromosome"/>
</dbReference>
<gene>
    <name evidence="4" type="ORF">H1D33_24555</name>
</gene>
<accession>A0A7L6B3F5</accession>
<feature type="transmembrane region" description="Helical" evidence="2">
    <location>
        <begin position="179"/>
        <end position="200"/>
    </location>
</feature>
<evidence type="ECO:0008006" key="6">
    <source>
        <dbReference type="Google" id="ProtNLM"/>
    </source>
</evidence>
<feature type="region of interest" description="Disordered" evidence="1">
    <location>
        <begin position="204"/>
        <end position="430"/>
    </location>
</feature>
<name>A0A7L6B3F5_9ACTN</name>
<keyword evidence="2" id="KW-0472">Membrane</keyword>
<sequence length="602" mass="59348">MRMRRAVQAVLVLVGIWLAPGAPAHAAPAETGRYYVVGPPVDGQREYLYAIALRTLGNGNRYREIVDLNTGRAQPDGETFTDGLTLNPGWVLVLPRDAKGQGVRIGPLPRVRATPPATRPPAPARSTPTRTTAAPTPARSSTPARSPATAGAAARPPATTEVAAPPRRDRTTGGGIDPLVIRVGAGVLSVLLAVVAIVLLRPGRGGRAPAVAGDDGPWPPHRHHTPPPGAGARTEAEGEAGPPGFRPDTGSPVSALAPEPLATGVRTPSATAAPAGDPPPSTAPGSAPIVRSAGTAVSPPAPTTEAAKPADPAEAAAPTDPAEVARPTDSTEAARPAGPGETAAGSTVSPRTATSTSAAGAATPRSATSGSVTGPGAVTASGPDPATAASVAGPAPSTAALGGADVGATPDVPRPPLPAEDGAPYLTADLDTDVGPARVRLVGVAAGRGAPPYAWLGPGETAPPAMLPLVLGRRGPWRLHVDLARVPDVFTLVGPVALCGRAAVALAGTLSAAGVGVAVVGETPGGDLPAGCRRLPDLPEPPRPGEGLPEPSVVFVEGPPPAGARGLAAATGGRCVPVVLGPVPAGRWSLQLDAEPAAGGGD</sequence>
<feature type="compositionally biased region" description="Low complexity" evidence="1">
    <location>
        <begin position="303"/>
        <end position="322"/>
    </location>
</feature>
<organism evidence="4 5">
    <name type="scientific">Micromonospora robiginosa</name>
    <dbReference type="NCBI Taxonomy" id="2749844"/>
    <lineage>
        <taxon>Bacteria</taxon>
        <taxon>Bacillati</taxon>
        <taxon>Actinomycetota</taxon>
        <taxon>Actinomycetes</taxon>
        <taxon>Micromonosporales</taxon>
        <taxon>Micromonosporaceae</taxon>
        <taxon>Micromonospora</taxon>
    </lineage>
</organism>
<feature type="region of interest" description="Disordered" evidence="1">
    <location>
        <begin position="536"/>
        <end position="559"/>
    </location>
</feature>
<dbReference type="KEGG" id="mfeu:H1D33_24555"/>
<keyword evidence="5" id="KW-1185">Reference proteome</keyword>